<keyword evidence="4" id="KW-1185">Reference proteome</keyword>
<dbReference type="PROSITE" id="PS50994">
    <property type="entry name" value="INTEGRASE"/>
    <property type="match status" value="1"/>
</dbReference>
<evidence type="ECO:0000259" key="2">
    <source>
        <dbReference type="PROSITE" id="PS50994"/>
    </source>
</evidence>
<dbReference type="InterPro" id="IPR001584">
    <property type="entry name" value="Integrase_cat-core"/>
</dbReference>
<gene>
    <name evidence="3" type="ORF">HNQ09_000380</name>
</gene>
<dbReference type="Proteomes" id="UP000525389">
    <property type="component" value="Unassembled WGS sequence"/>
</dbReference>
<dbReference type="RefSeq" id="WP_184024627.1">
    <property type="nucleotide sequence ID" value="NZ_JACHFN010000001.1"/>
</dbReference>
<evidence type="ECO:0000313" key="4">
    <source>
        <dbReference type="Proteomes" id="UP000525389"/>
    </source>
</evidence>
<dbReference type="GO" id="GO:0003676">
    <property type="term" value="F:nucleic acid binding"/>
    <property type="evidence" value="ECO:0007669"/>
    <property type="project" value="InterPro"/>
</dbReference>
<feature type="compositionally biased region" description="Basic and acidic residues" evidence="1">
    <location>
        <begin position="772"/>
        <end position="787"/>
    </location>
</feature>
<protein>
    <recommendedName>
        <fullName evidence="2">Integrase catalytic domain-containing protein</fullName>
    </recommendedName>
</protein>
<feature type="domain" description="Integrase catalytic" evidence="2">
    <location>
        <begin position="418"/>
        <end position="630"/>
    </location>
</feature>
<accession>A0A7W8GCH5</accession>
<sequence length="816" mass="91928">MRRRRIYDGRYKSRKGDVIMRRLGKKLRYESTVEEDFLRVMDVSREVVDVTRAETVEYFSPDGKARTYTTDFTVRLASGRVLSIECKPRELLPELLLEEPAMWQVRGVRLDQLGRPLNVVTEADLPKIWLRHARLFGPFHDSSPHPGIREYIRQVLWERGGRPLSELLTLIRGVHDVDGALINATLYGMVARHELVADVAVKPPNCVIDLPGKLVDYVPPPLGVPLSVALDQAAKGELDPEPVATIDGISPGEGRFLDTERGQRSLHLFSLYSNPRVPLDAGLVEKLTTGVGISRRTLFRFRQTLLEAGAPNVTFSDLVPLLAEERTRPTRQVAVEVEVIMERLVQTQWLVRPDVLGRARHIADLHRAVKQACREAGLAPPAYNTVGDFVERVRLRDPVEAALRRDGVEASQKLEARQGKLEVNLYGQLIAIDCTKCDVFTTAEGIRVELVQNGRGKNQRKSGGVRGHVVTVVEGATSQVLWSEVFLGAITAERVLRVTRGVILRLRAHLEEAGVVMMPQARGLPSMVRLDAGKEFDNGPVRRALAFLGIELLPRKKWNRHNGGLEERTIQTLIHLHHMLPGTSMNNVANRGEYDGQKRAVFTIAELNALHQLNTERHNALPAPRQFRTRHEQAQHLLDTGLSVWRPLEGKQLEYVLHRMHPREMRVCRGEGIEMHGLIYTARALDPLIEREAEVEVFYNRDDISVAHAAHPDVKGMIRIEARLPEWLDAPLSLAEWKVRKKQIAEAHEAALNSVKLPQQLAAEIFERRQLREAEHRARPRPPREAVVKSPAKSKSGGTSRIKAAPASKVTRKEED</sequence>
<dbReference type="InterPro" id="IPR012337">
    <property type="entry name" value="RNaseH-like_sf"/>
</dbReference>
<dbReference type="SUPFAM" id="SSF53098">
    <property type="entry name" value="Ribonuclease H-like"/>
    <property type="match status" value="1"/>
</dbReference>
<dbReference type="Gene3D" id="3.30.420.10">
    <property type="entry name" value="Ribonuclease H-like superfamily/Ribonuclease H"/>
    <property type="match status" value="1"/>
</dbReference>
<comment type="caution">
    <text evidence="3">The sequence shown here is derived from an EMBL/GenBank/DDBJ whole genome shotgun (WGS) entry which is preliminary data.</text>
</comment>
<dbReference type="InterPro" id="IPR036397">
    <property type="entry name" value="RNaseH_sf"/>
</dbReference>
<evidence type="ECO:0000313" key="3">
    <source>
        <dbReference type="EMBL" id="MBB5232963.1"/>
    </source>
</evidence>
<dbReference type="EMBL" id="JACHFN010000001">
    <property type="protein sequence ID" value="MBB5232963.1"/>
    <property type="molecule type" value="Genomic_DNA"/>
</dbReference>
<dbReference type="AlphaFoldDB" id="A0A7W8GCH5"/>
<proteinExistence type="predicted"/>
<evidence type="ECO:0000256" key="1">
    <source>
        <dbReference type="SAM" id="MobiDB-lite"/>
    </source>
</evidence>
<reference evidence="3 4" key="1">
    <citation type="submission" date="2020-08" db="EMBL/GenBank/DDBJ databases">
        <title>Genomic Encyclopedia of Type Strains, Phase IV (KMG-IV): sequencing the most valuable type-strain genomes for metagenomic binning, comparative biology and taxonomic classification.</title>
        <authorList>
            <person name="Goeker M."/>
        </authorList>
    </citation>
    <scope>NUCLEOTIDE SEQUENCE [LARGE SCALE GENOMIC DNA]</scope>
    <source>
        <strain evidence="3 4">DSM 101791</strain>
    </source>
</reference>
<organism evidence="3 4">
    <name type="scientific">Deinococcus budaensis</name>
    <dbReference type="NCBI Taxonomy" id="1665626"/>
    <lineage>
        <taxon>Bacteria</taxon>
        <taxon>Thermotogati</taxon>
        <taxon>Deinococcota</taxon>
        <taxon>Deinococci</taxon>
        <taxon>Deinococcales</taxon>
        <taxon>Deinococcaceae</taxon>
        <taxon>Deinococcus</taxon>
    </lineage>
</organism>
<name>A0A7W8GCH5_9DEIO</name>
<feature type="region of interest" description="Disordered" evidence="1">
    <location>
        <begin position="772"/>
        <end position="816"/>
    </location>
</feature>
<dbReference type="GO" id="GO:0015074">
    <property type="term" value="P:DNA integration"/>
    <property type="evidence" value="ECO:0007669"/>
    <property type="project" value="InterPro"/>
</dbReference>